<dbReference type="InterPro" id="IPR009057">
    <property type="entry name" value="Homeodomain-like_sf"/>
</dbReference>
<organism evidence="5 6">
    <name type="scientific">Candidatus Andeanibacterium colombiense</name>
    <dbReference type="NCBI Taxonomy" id="3121345"/>
    <lineage>
        <taxon>Bacteria</taxon>
        <taxon>Pseudomonadati</taxon>
        <taxon>Pseudomonadota</taxon>
        <taxon>Alphaproteobacteria</taxon>
        <taxon>Sphingomonadales</taxon>
        <taxon>Sphingomonadaceae</taxon>
        <taxon>Candidatus Andeanibacterium</taxon>
    </lineage>
</organism>
<name>A0AAJ5X8N1_9SPHN</name>
<dbReference type="GO" id="GO:0003700">
    <property type="term" value="F:DNA-binding transcription factor activity"/>
    <property type="evidence" value="ECO:0007669"/>
    <property type="project" value="InterPro"/>
</dbReference>
<dbReference type="Proteomes" id="UP001218362">
    <property type="component" value="Chromosome"/>
</dbReference>
<keyword evidence="3" id="KW-0804">Transcription</keyword>
<dbReference type="KEGG" id="acob:P0Y56_06170"/>
<evidence type="ECO:0000256" key="2">
    <source>
        <dbReference type="ARBA" id="ARBA00023125"/>
    </source>
</evidence>
<dbReference type="PROSITE" id="PS00041">
    <property type="entry name" value="HTH_ARAC_FAMILY_1"/>
    <property type="match status" value="1"/>
</dbReference>
<dbReference type="InterPro" id="IPR018060">
    <property type="entry name" value="HTH_AraC"/>
</dbReference>
<dbReference type="PRINTS" id="PR00032">
    <property type="entry name" value="HTHARAC"/>
</dbReference>
<evidence type="ECO:0000313" key="6">
    <source>
        <dbReference type="Proteomes" id="UP001218362"/>
    </source>
</evidence>
<dbReference type="AlphaFoldDB" id="A0AAJ5X8N1"/>
<evidence type="ECO:0000256" key="1">
    <source>
        <dbReference type="ARBA" id="ARBA00023015"/>
    </source>
</evidence>
<dbReference type="PANTHER" id="PTHR47893">
    <property type="entry name" value="REGULATORY PROTEIN PCHR"/>
    <property type="match status" value="1"/>
</dbReference>
<evidence type="ECO:0000259" key="4">
    <source>
        <dbReference type="PROSITE" id="PS01124"/>
    </source>
</evidence>
<proteinExistence type="predicted"/>
<dbReference type="PANTHER" id="PTHR47893:SF1">
    <property type="entry name" value="REGULATORY PROTEIN PCHR"/>
    <property type="match status" value="1"/>
</dbReference>
<accession>A0AAJ5X8N1</accession>
<dbReference type="PROSITE" id="PS01124">
    <property type="entry name" value="HTH_ARAC_FAMILY_2"/>
    <property type="match status" value="1"/>
</dbReference>
<evidence type="ECO:0000256" key="3">
    <source>
        <dbReference type="ARBA" id="ARBA00023163"/>
    </source>
</evidence>
<dbReference type="InterPro" id="IPR018062">
    <property type="entry name" value="HTH_AraC-typ_CS"/>
</dbReference>
<dbReference type="SUPFAM" id="SSF46689">
    <property type="entry name" value="Homeodomain-like"/>
    <property type="match status" value="1"/>
</dbReference>
<dbReference type="SMART" id="SM00342">
    <property type="entry name" value="HTH_ARAC"/>
    <property type="match status" value="1"/>
</dbReference>
<dbReference type="InterPro" id="IPR053142">
    <property type="entry name" value="PchR_regulatory_protein"/>
</dbReference>
<dbReference type="GO" id="GO:0043565">
    <property type="term" value="F:sequence-specific DNA binding"/>
    <property type="evidence" value="ECO:0007669"/>
    <property type="project" value="InterPro"/>
</dbReference>
<keyword evidence="1" id="KW-0805">Transcription regulation</keyword>
<dbReference type="Pfam" id="PF12833">
    <property type="entry name" value="HTH_18"/>
    <property type="match status" value="1"/>
</dbReference>
<keyword evidence="2" id="KW-0238">DNA-binding</keyword>
<reference evidence="5" key="1">
    <citation type="submission" date="2023-03" db="EMBL/GenBank/DDBJ databases">
        <title>Andean soil-derived lignocellulolytic bacterial consortium as a source of novel taxa and putative plastic-active enzymes.</title>
        <authorList>
            <person name="Diaz-Garcia L."/>
            <person name="Chuvochina M."/>
            <person name="Feuerriegel G."/>
            <person name="Bunk B."/>
            <person name="Sproer C."/>
            <person name="Streit W.R."/>
            <person name="Rodriguez L.M."/>
            <person name="Overmann J."/>
            <person name="Jimenez D.J."/>
        </authorList>
    </citation>
    <scope>NUCLEOTIDE SEQUENCE</scope>
    <source>
        <strain evidence="5">MAG 26</strain>
    </source>
</reference>
<gene>
    <name evidence="5" type="ORF">P0Y56_06170</name>
</gene>
<evidence type="ECO:0000313" key="5">
    <source>
        <dbReference type="EMBL" id="WEK47877.1"/>
    </source>
</evidence>
<protein>
    <submittedName>
        <fullName evidence="5">AraC family transcriptional regulator</fullName>
    </submittedName>
</protein>
<dbReference type="EMBL" id="CP119316">
    <property type="protein sequence ID" value="WEK47877.1"/>
    <property type="molecule type" value="Genomic_DNA"/>
</dbReference>
<dbReference type="Gene3D" id="1.10.10.60">
    <property type="entry name" value="Homeodomain-like"/>
    <property type="match status" value="1"/>
</dbReference>
<sequence>MSTLAIRTIPNPALTCSNFLAGFPTGEEVFAEMQSTRAPDDADDANYGLFRTLLAGPGATLREAFGALKSDRWADYVTEVPDCGLVHAIIPIPGEGSDNNWEMISIRDEIFAIVTKCDYHYPRQEIVPSEPFVEAHFPIEGDTTLVDDKNTDMAVRCANMMVCRQGVDTRYVIHCPPGPRVLVSLYVAPRTMSGRFGLTGDDGNPLLRVDLEETVIAQLPIHPDIQAALGLLIKSDFTGMRRTSFAEAKVIELSCFVANAIASFRDERADNFTFSDRDLAIFDRARQLLSTQFSPPLTIPALARAIGTNTNKLKAGFKLIYGMTVFEFANRHRMQHAMSLLSTRHIPISEVANAVGYRSQASFSTAFKEFFGRLPRDVRRESSIDRVQRAQHREL</sequence>
<feature type="domain" description="HTH araC/xylS-type" evidence="4">
    <location>
        <begin position="283"/>
        <end position="381"/>
    </location>
</feature>
<dbReference type="InterPro" id="IPR020449">
    <property type="entry name" value="Tscrpt_reg_AraC-type_HTH"/>
</dbReference>